<dbReference type="AlphaFoldDB" id="A0A0N1EJY7"/>
<evidence type="ECO:0008006" key="4">
    <source>
        <dbReference type="Google" id="ProtNLM"/>
    </source>
</evidence>
<proteinExistence type="predicted"/>
<evidence type="ECO:0000313" key="2">
    <source>
        <dbReference type="EMBL" id="KPH62502.1"/>
    </source>
</evidence>
<gene>
    <name evidence="2" type="ORF">ADS77_12435</name>
</gene>
<name>A0A0N1EJY7_9GAMM</name>
<evidence type="ECO:0000256" key="1">
    <source>
        <dbReference type="SAM" id="SignalP"/>
    </source>
</evidence>
<keyword evidence="1" id="KW-0732">Signal</keyword>
<dbReference type="Proteomes" id="UP000037848">
    <property type="component" value="Unassembled WGS sequence"/>
</dbReference>
<protein>
    <recommendedName>
        <fullName evidence="4">DUF4369 domain-containing protein</fullName>
    </recommendedName>
</protein>
<dbReference type="RefSeq" id="WP_054454689.1">
    <property type="nucleotide sequence ID" value="NZ_LHPH01000013.1"/>
</dbReference>
<reference evidence="2 3" key="1">
    <citation type="submission" date="2015-08" db="EMBL/GenBank/DDBJ databases">
        <title>Draft Genome Sequence of Pseudoalteromonas porphyrae UCD-SED14.</title>
        <authorList>
            <person name="Coil D.A."/>
            <person name="Jospin G."/>
            <person name="Lee R.D."/>
            <person name="Eisen J.A."/>
        </authorList>
    </citation>
    <scope>NUCLEOTIDE SEQUENCE [LARGE SCALE GENOMIC DNA]</scope>
    <source>
        <strain evidence="2 3">UCD-SED14</strain>
    </source>
</reference>
<keyword evidence="3" id="KW-1185">Reference proteome</keyword>
<dbReference type="PATRIC" id="fig|187330.3.peg.914"/>
<sequence length="262" mass="29561">MKKILLLLALFCSSAQAIEFQKYPILLESSSGEHVTIIESRDKSQALIKVVGVNSPIDEVVFLTDLKPHGSIEAYKYTFDGEQRALITKGKSYSCCNYTLYLPNTRQGIYLSELKDKRSTAISEDVYAQYQAQQEQGIQLKLAKFDRDNSIKQSQIALTAATKELNKFCGKNITTTVNWQELDDKILQTYAVGAYCAQIATSLAQQCKKQPEFKTKAQQFGKISCEFADELKLRHTDTLIQFKTAPKAPNQAQFVEAYLRNL</sequence>
<feature type="chain" id="PRO_5005870417" description="DUF4369 domain-containing protein" evidence="1">
    <location>
        <begin position="18"/>
        <end position="262"/>
    </location>
</feature>
<feature type="signal peptide" evidence="1">
    <location>
        <begin position="1"/>
        <end position="17"/>
    </location>
</feature>
<dbReference type="EMBL" id="LHPH01000013">
    <property type="protein sequence ID" value="KPH62502.1"/>
    <property type="molecule type" value="Genomic_DNA"/>
</dbReference>
<dbReference type="STRING" id="187330.AMS58_04430"/>
<organism evidence="2 3">
    <name type="scientific">Pseudoalteromonas porphyrae</name>
    <dbReference type="NCBI Taxonomy" id="187330"/>
    <lineage>
        <taxon>Bacteria</taxon>
        <taxon>Pseudomonadati</taxon>
        <taxon>Pseudomonadota</taxon>
        <taxon>Gammaproteobacteria</taxon>
        <taxon>Alteromonadales</taxon>
        <taxon>Pseudoalteromonadaceae</taxon>
        <taxon>Pseudoalteromonas</taxon>
    </lineage>
</organism>
<accession>A0A0N1EJY7</accession>
<comment type="caution">
    <text evidence="2">The sequence shown here is derived from an EMBL/GenBank/DDBJ whole genome shotgun (WGS) entry which is preliminary data.</text>
</comment>
<evidence type="ECO:0000313" key="3">
    <source>
        <dbReference type="Proteomes" id="UP000037848"/>
    </source>
</evidence>
<dbReference type="OrthoDB" id="6104590at2"/>